<dbReference type="RefSeq" id="WP_284102536.1">
    <property type="nucleotide sequence ID" value="NZ_JARRAF010000033.1"/>
</dbReference>
<dbReference type="CDD" id="cd04301">
    <property type="entry name" value="NAT_SF"/>
    <property type="match status" value="1"/>
</dbReference>
<reference evidence="2" key="1">
    <citation type="submission" date="2023-03" db="EMBL/GenBank/DDBJ databases">
        <title>Chitinimonas shenzhenensis gen. nov., sp. nov., a novel member of family Burkholderiaceae isolated from activated sludge collected in Shen Zhen, China.</title>
        <authorList>
            <person name="Wang X."/>
        </authorList>
    </citation>
    <scope>NUCLEOTIDE SEQUENCE</scope>
    <source>
        <strain evidence="2">DQS-5</strain>
    </source>
</reference>
<keyword evidence="3" id="KW-1185">Reference proteome</keyword>
<accession>A0ABT7E1M6</accession>
<dbReference type="Pfam" id="PF00583">
    <property type="entry name" value="Acetyltransf_1"/>
    <property type="match status" value="1"/>
</dbReference>
<name>A0ABT7E1M6_9NEIS</name>
<dbReference type="SUPFAM" id="SSF55729">
    <property type="entry name" value="Acyl-CoA N-acyltransferases (Nat)"/>
    <property type="match status" value="1"/>
</dbReference>
<comment type="caution">
    <text evidence="2">The sequence shown here is derived from an EMBL/GenBank/DDBJ whole genome shotgun (WGS) entry which is preliminary data.</text>
</comment>
<organism evidence="2 3">
    <name type="scientific">Parachitinimonas caeni</name>
    <dbReference type="NCBI Taxonomy" id="3031301"/>
    <lineage>
        <taxon>Bacteria</taxon>
        <taxon>Pseudomonadati</taxon>
        <taxon>Pseudomonadota</taxon>
        <taxon>Betaproteobacteria</taxon>
        <taxon>Neisseriales</taxon>
        <taxon>Chitinibacteraceae</taxon>
        <taxon>Parachitinimonas</taxon>
    </lineage>
</organism>
<gene>
    <name evidence="2" type="ORF">PZA18_19415</name>
</gene>
<dbReference type="EMBL" id="JARRAF010000033">
    <property type="protein sequence ID" value="MDK2126217.1"/>
    <property type="molecule type" value="Genomic_DNA"/>
</dbReference>
<dbReference type="Gene3D" id="3.40.630.30">
    <property type="match status" value="1"/>
</dbReference>
<feature type="domain" description="N-acetyltransferase" evidence="1">
    <location>
        <begin position="8"/>
        <end position="159"/>
    </location>
</feature>
<dbReference type="InterPro" id="IPR000182">
    <property type="entry name" value="GNAT_dom"/>
</dbReference>
<evidence type="ECO:0000259" key="1">
    <source>
        <dbReference type="PROSITE" id="PS51186"/>
    </source>
</evidence>
<dbReference type="PROSITE" id="PS51186">
    <property type="entry name" value="GNAT"/>
    <property type="match status" value="1"/>
</dbReference>
<evidence type="ECO:0000313" key="2">
    <source>
        <dbReference type="EMBL" id="MDK2126217.1"/>
    </source>
</evidence>
<sequence>MANIALVIPLGPRDRGSILEHLLALNTEDRGMRFGQSVDDQAIERYVAQLDFARDAFYGVYQRNAEKETLVACLQLAIDRHAKHGEIGVSVDAAFRRKGIAGRMLERATLHASNIGLSEVVMYFMPYNSGLIELAKRCGMSLSVGNGEGIARLANLRPTPASVANELAEVWGVAADAVIRDAASGLVESTQNLRRYANAI</sequence>
<proteinExistence type="predicted"/>
<protein>
    <submittedName>
        <fullName evidence="2">GNAT family N-acetyltransferase</fullName>
    </submittedName>
</protein>
<evidence type="ECO:0000313" key="3">
    <source>
        <dbReference type="Proteomes" id="UP001172778"/>
    </source>
</evidence>
<dbReference type="InterPro" id="IPR016181">
    <property type="entry name" value="Acyl_CoA_acyltransferase"/>
</dbReference>
<dbReference type="Proteomes" id="UP001172778">
    <property type="component" value="Unassembled WGS sequence"/>
</dbReference>